<dbReference type="Proteomes" id="UP000192220">
    <property type="component" value="Unplaced"/>
</dbReference>
<dbReference type="InterPro" id="IPR036397">
    <property type="entry name" value="RNaseH_sf"/>
</dbReference>
<gene>
    <name evidence="2" type="primary">zgc:113436</name>
</gene>
<dbReference type="InParanoid" id="A0A2I4BR11"/>
<protein>
    <submittedName>
        <fullName evidence="2">Uncharacterized protein zgc:113436</fullName>
    </submittedName>
</protein>
<proteinExistence type="predicted"/>
<dbReference type="OrthoDB" id="413122at2759"/>
<dbReference type="KEGG" id="alim:106521937"/>
<dbReference type="RefSeq" id="XP_013870168.1">
    <property type="nucleotide sequence ID" value="XM_014014714.1"/>
</dbReference>
<evidence type="ECO:0000313" key="2">
    <source>
        <dbReference type="RefSeq" id="XP_013870168.1"/>
    </source>
</evidence>
<dbReference type="STRING" id="52670.A0A2I4BR11"/>
<organism evidence="1 2">
    <name type="scientific">Austrofundulus limnaeus</name>
    <name type="common">Annual killifish</name>
    <dbReference type="NCBI Taxonomy" id="52670"/>
    <lineage>
        <taxon>Eukaryota</taxon>
        <taxon>Metazoa</taxon>
        <taxon>Chordata</taxon>
        <taxon>Craniata</taxon>
        <taxon>Vertebrata</taxon>
        <taxon>Euteleostomi</taxon>
        <taxon>Actinopterygii</taxon>
        <taxon>Neopterygii</taxon>
        <taxon>Teleostei</taxon>
        <taxon>Neoteleostei</taxon>
        <taxon>Acanthomorphata</taxon>
        <taxon>Ovalentaria</taxon>
        <taxon>Atherinomorphae</taxon>
        <taxon>Cyprinodontiformes</taxon>
        <taxon>Rivulidae</taxon>
        <taxon>Austrofundulus</taxon>
    </lineage>
</organism>
<accession>A0A2I4BR11</accession>
<dbReference type="Gene3D" id="3.30.420.10">
    <property type="entry name" value="Ribonuclease H-like superfamily/Ribonuclease H"/>
    <property type="match status" value="1"/>
</dbReference>
<name>A0A2I4BR11_AUSLI</name>
<keyword evidence="1" id="KW-1185">Reference proteome</keyword>
<dbReference type="SUPFAM" id="SSF53098">
    <property type="entry name" value="Ribonuclease H-like"/>
    <property type="match status" value="1"/>
</dbReference>
<dbReference type="GO" id="GO:0003676">
    <property type="term" value="F:nucleic acid binding"/>
    <property type="evidence" value="ECO:0007669"/>
    <property type="project" value="InterPro"/>
</dbReference>
<dbReference type="InterPro" id="IPR012337">
    <property type="entry name" value="RNaseH-like_sf"/>
</dbReference>
<evidence type="ECO:0000313" key="1">
    <source>
        <dbReference type="Proteomes" id="UP000192220"/>
    </source>
</evidence>
<reference evidence="2" key="1">
    <citation type="submission" date="2025-08" db="UniProtKB">
        <authorList>
            <consortium name="RefSeq"/>
        </authorList>
    </citation>
    <scope>IDENTIFICATION</scope>
</reference>
<dbReference type="FunCoup" id="A0A2I4BR11">
    <property type="interactions" value="84"/>
</dbReference>
<dbReference type="AlphaFoldDB" id="A0A2I4BR11"/>
<sequence>MIVCTQSPDYCDEVTKLLCERWNLVHKVAPLDQPHLNPLHDSTSPLLKEAVVQMVAEKQAEWDDFLDPALFLFRTSTNPTTKFSPYSLMFNRKATLPNKTSVNLQINDEAEQDMLSTMEQASTYMAIMQEQQNAVKSLVIANMNAAYKQEKKNAKRKMQSPPPVAYKIAEPLFVTGDSPSPKKGKDSCYLSFPIEMVLATEQSSSKVVKTQLTYRLADSEC</sequence>